<feature type="non-terminal residue" evidence="1">
    <location>
        <position position="176"/>
    </location>
</feature>
<dbReference type="AlphaFoldDB" id="M2LRS3"/>
<dbReference type="OrthoDB" id="62952at2759"/>
<protein>
    <recommendedName>
        <fullName evidence="3">F-box domain-containing protein</fullName>
    </recommendedName>
</protein>
<dbReference type="EMBL" id="KB445554">
    <property type="protein sequence ID" value="EMC97167.1"/>
    <property type="molecule type" value="Genomic_DNA"/>
</dbReference>
<accession>M2LRS3</accession>
<dbReference type="STRING" id="717646.M2LRS3"/>
<dbReference type="Proteomes" id="UP000011761">
    <property type="component" value="Unassembled WGS sequence"/>
</dbReference>
<keyword evidence="2" id="KW-1185">Reference proteome</keyword>
<reference evidence="1 2" key="1">
    <citation type="journal article" date="2012" name="PLoS Pathog.">
        <title>Diverse lifestyles and strategies of plant pathogenesis encoded in the genomes of eighteen Dothideomycetes fungi.</title>
        <authorList>
            <person name="Ohm R.A."/>
            <person name="Feau N."/>
            <person name="Henrissat B."/>
            <person name="Schoch C.L."/>
            <person name="Horwitz B.A."/>
            <person name="Barry K.W."/>
            <person name="Condon B.J."/>
            <person name="Copeland A.C."/>
            <person name="Dhillon B."/>
            <person name="Glaser F."/>
            <person name="Hesse C.N."/>
            <person name="Kosti I."/>
            <person name="LaButti K."/>
            <person name="Lindquist E.A."/>
            <person name="Lucas S."/>
            <person name="Salamov A.A."/>
            <person name="Bradshaw R.E."/>
            <person name="Ciuffetti L."/>
            <person name="Hamelin R.C."/>
            <person name="Kema G.H.J."/>
            <person name="Lawrence C."/>
            <person name="Scott J.A."/>
            <person name="Spatafora J.W."/>
            <person name="Turgeon B.G."/>
            <person name="de Wit P.J.G.M."/>
            <person name="Zhong S."/>
            <person name="Goodwin S.B."/>
            <person name="Grigoriev I.V."/>
        </authorList>
    </citation>
    <scope>NUCLEOTIDE SEQUENCE [LARGE SCALE GENOMIC DNA]</scope>
    <source>
        <strain evidence="1 2">UAMH 10762</strain>
    </source>
</reference>
<proteinExistence type="predicted"/>
<dbReference type="HOGENOM" id="CLU_1558946_0_0_1"/>
<dbReference type="GeneID" id="19115160"/>
<dbReference type="RefSeq" id="XP_007675363.1">
    <property type="nucleotide sequence ID" value="XM_007677173.1"/>
</dbReference>
<dbReference type="eggNOG" id="ENOG502SRVQ">
    <property type="taxonomic scope" value="Eukaryota"/>
</dbReference>
<organism evidence="1 2">
    <name type="scientific">Baudoinia panamericana (strain UAMH 10762)</name>
    <name type="common">Angels' share fungus</name>
    <name type="synonym">Baudoinia compniacensis (strain UAMH 10762)</name>
    <dbReference type="NCBI Taxonomy" id="717646"/>
    <lineage>
        <taxon>Eukaryota</taxon>
        <taxon>Fungi</taxon>
        <taxon>Dikarya</taxon>
        <taxon>Ascomycota</taxon>
        <taxon>Pezizomycotina</taxon>
        <taxon>Dothideomycetes</taxon>
        <taxon>Dothideomycetidae</taxon>
        <taxon>Mycosphaerellales</taxon>
        <taxon>Teratosphaeriaceae</taxon>
        <taxon>Baudoinia</taxon>
    </lineage>
</organism>
<dbReference type="PANTHER" id="PTHR42085:SF7">
    <property type="entry name" value="F-BOX DOMAIN-CONTAINING PROTEIN"/>
    <property type="match status" value="1"/>
</dbReference>
<gene>
    <name evidence="1" type="ORF">BAUCODRAFT_52487</name>
</gene>
<feature type="non-terminal residue" evidence="1">
    <location>
        <position position="1"/>
    </location>
</feature>
<name>M2LRS3_BAUPA</name>
<evidence type="ECO:0008006" key="3">
    <source>
        <dbReference type="Google" id="ProtNLM"/>
    </source>
</evidence>
<dbReference type="PANTHER" id="PTHR42085">
    <property type="entry name" value="F-BOX DOMAIN-CONTAINING PROTEIN"/>
    <property type="match status" value="1"/>
</dbReference>
<sequence length="176" mass="20483">LKLPLELRQQILSYLLPRTRELEQRTPVCSQSPTRLFRPGNSDCRPVVVKPDVSRHPSPPTTNVVWLLGNTKLFSVCRQLHDECAELVYGRSTFLLILTYSGIKWRCRWLYSTGRMPTRHCDFLELVPERYLRLIKRVVVNIEHVDSYTGMIKFNVSGKGLTHGLRRQVQRLVNVL</sequence>
<evidence type="ECO:0000313" key="1">
    <source>
        <dbReference type="EMBL" id="EMC97167.1"/>
    </source>
</evidence>
<evidence type="ECO:0000313" key="2">
    <source>
        <dbReference type="Proteomes" id="UP000011761"/>
    </source>
</evidence>
<dbReference type="KEGG" id="bcom:BAUCODRAFT_52487"/>
<dbReference type="OMA" id="INFRYRW"/>
<dbReference type="InterPro" id="IPR038883">
    <property type="entry name" value="AN11006-like"/>
</dbReference>